<dbReference type="Proteomes" id="UP000190476">
    <property type="component" value="Chromosome I"/>
</dbReference>
<dbReference type="OrthoDB" id="2815576at2"/>
<evidence type="ECO:0000313" key="2">
    <source>
        <dbReference type="Proteomes" id="UP000190476"/>
    </source>
</evidence>
<dbReference type="STRING" id="1351755.CCH01_12860"/>
<organism evidence="1 2">
    <name type="scientific">Clostridium chauvoei JF4335</name>
    <dbReference type="NCBI Taxonomy" id="1351755"/>
    <lineage>
        <taxon>Bacteria</taxon>
        <taxon>Bacillati</taxon>
        <taxon>Bacillota</taxon>
        <taxon>Clostridia</taxon>
        <taxon>Eubacteriales</taxon>
        <taxon>Clostridiaceae</taxon>
        <taxon>Clostridium</taxon>
    </lineage>
</organism>
<accession>A0A1U6JBE0</accession>
<evidence type="ECO:0000313" key="1">
    <source>
        <dbReference type="EMBL" id="SLK17638.1"/>
    </source>
</evidence>
<dbReference type="AlphaFoldDB" id="A0A1U6JBE0"/>
<sequence>MYNNIVKNIIKSDGVIMEKIEEKRLYKQYKGYLEAMKGEPFINENTMTYEDYIQFMISLVENDGFYVETEEQLEKVLFETYKKNFLGEVKNQRFDFNINFSDKYFRYNKEDKNENIYEKWYISKENVEERLKDLKTLAIKNKFKLVSYKIKDDVEEKELVFAFNKEEKVPNPEECLDGEIDEYDVFNKPLKPENALRNFMEAIEGEKTKEGYLEAALLYHRLKENNEIKSIENINEELPHFYYNYEDYPVIEFYAINKNDEVVKYIHIFSESDFTVKVISRIV</sequence>
<dbReference type="EMBL" id="LT799839">
    <property type="protein sequence ID" value="SLK17638.1"/>
    <property type="molecule type" value="Genomic_DNA"/>
</dbReference>
<reference evidence="2" key="1">
    <citation type="submission" date="2017-03" db="EMBL/GenBank/DDBJ databases">
        <authorList>
            <person name="Falquet L."/>
            <person name="Falquet L."/>
        </authorList>
    </citation>
    <scope>NUCLEOTIDE SEQUENCE [LARGE SCALE GENOMIC DNA]</scope>
</reference>
<keyword evidence="2" id="KW-1185">Reference proteome</keyword>
<protein>
    <submittedName>
        <fullName evidence="1">Uncharacterized protein</fullName>
    </submittedName>
</protein>
<dbReference type="RefSeq" id="WP_079481337.1">
    <property type="nucleotide sequence ID" value="NZ_CBML010000006.1"/>
</dbReference>
<proteinExistence type="predicted"/>
<name>A0A1U6JBE0_9CLOT</name>
<gene>
    <name evidence="1" type="ORF">CCH01_12860</name>
</gene>